<dbReference type="AlphaFoldDB" id="J1I8F6"/>
<dbReference type="EMBL" id="JH719942">
    <property type="protein sequence ID" value="EJF54753.1"/>
    <property type="molecule type" value="Genomic_DNA"/>
</dbReference>
<evidence type="ECO:0000313" key="2">
    <source>
        <dbReference type="EMBL" id="EJF54753.1"/>
    </source>
</evidence>
<evidence type="ECO:0000313" key="3">
    <source>
        <dbReference type="Proteomes" id="UP000005113"/>
    </source>
</evidence>
<protein>
    <recommendedName>
        <fullName evidence="1">DUF7793 domain-containing protein</fullName>
    </recommendedName>
</protein>
<accession>J1I8F6</accession>
<evidence type="ECO:0000259" key="1">
    <source>
        <dbReference type="Pfam" id="PF25056"/>
    </source>
</evidence>
<dbReference type="HOGENOM" id="CLU_153801_0_0_10"/>
<sequence>MQAKNYQKERIELASCTIYWSYNSAILEQVIHEHYTVQIEDAKEIDQTIARMAVARGQAVYHLADIRQIKGGTVEARRKFSADFPSCVRAVALLVSGAVSRLLGNFLIQLSHADIPIQLFVDREEAIDWLLEQKSKQQ</sequence>
<dbReference type="Pfam" id="PF25056">
    <property type="entry name" value="DUF7793"/>
    <property type="match status" value="1"/>
</dbReference>
<reference evidence="3" key="1">
    <citation type="journal article" date="2012" name="Stand. Genomic Sci.">
        <title>Permanent draft genome sequence of the gliding predator Saprospira grandis strain Sa g1 (= HR1).</title>
        <authorList>
            <person name="Mavromatis K."/>
            <person name="Chertkov O."/>
            <person name="Lapidus A."/>
            <person name="Nolan M."/>
            <person name="Lucas S."/>
            <person name="Tice H."/>
            <person name="Del Rio T.G."/>
            <person name="Cheng J.F."/>
            <person name="Han C."/>
            <person name="Tapia R."/>
            <person name="Bruce D."/>
            <person name="Goodwin L.A."/>
            <person name="Pitluck S."/>
            <person name="Huntemann M."/>
            <person name="Liolios K."/>
            <person name="Pagani I."/>
            <person name="Ivanova N."/>
            <person name="Mikhailova N."/>
            <person name="Pati A."/>
            <person name="Chen A."/>
            <person name="Palaniappan K."/>
            <person name="Land M."/>
            <person name="Brambilla E.M."/>
            <person name="Rohde M."/>
            <person name="Spring S."/>
            <person name="Goker M."/>
            <person name="Detter J.C."/>
            <person name="Bristow J."/>
            <person name="Eisen J.A."/>
            <person name="Markowitz V."/>
            <person name="Hugenholtz P."/>
            <person name="Kyrpides N.C."/>
            <person name="Klenk H.P."/>
            <person name="Woyke T."/>
        </authorList>
    </citation>
    <scope>NUCLEOTIDE SEQUENCE [LARGE SCALE GENOMIC DNA]</scope>
    <source>
        <strain evidence="3">DSM 2844</strain>
    </source>
</reference>
<dbReference type="RefSeq" id="WP_002660602.1">
    <property type="nucleotide sequence ID" value="NZ_JH719942.1"/>
</dbReference>
<dbReference type="Gene3D" id="3.40.970.30">
    <property type="entry name" value="yp_829618.1 like domains"/>
    <property type="match status" value="1"/>
</dbReference>
<name>J1I8F6_9BACT</name>
<organism evidence="2 3">
    <name type="scientific">Saprospira grandis DSM 2844</name>
    <dbReference type="NCBI Taxonomy" id="694433"/>
    <lineage>
        <taxon>Bacteria</taxon>
        <taxon>Pseudomonadati</taxon>
        <taxon>Bacteroidota</taxon>
        <taxon>Saprospiria</taxon>
        <taxon>Saprospirales</taxon>
        <taxon>Saprospiraceae</taxon>
        <taxon>Saprospira</taxon>
    </lineage>
</organism>
<dbReference type="Proteomes" id="UP000005113">
    <property type="component" value="Unassembled WGS sequence"/>
</dbReference>
<dbReference type="OrthoDB" id="957652at2"/>
<dbReference type="InterPro" id="IPR056695">
    <property type="entry name" value="DUF7793"/>
</dbReference>
<proteinExistence type="predicted"/>
<gene>
    <name evidence="2" type="ORF">SapgrDRAFT_3106</name>
</gene>
<feature type="domain" description="DUF7793" evidence="1">
    <location>
        <begin position="24"/>
        <end position="132"/>
    </location>
</feature>